<dbReference type="GeneID" id="114251911"/>
<accession>A0A6J2KKS8</accession>
<dbReference type="PROSITE" id="PS00134">
    <property type="entry name" value="TRYPSIN_HIS"/>
    <property type="match status" value="1"/>
</dbReference>
<keyword evidence="13" id="KW-1185">Reference proteome</keyword>
<dbReference type="OrthoDB" id="10059102at2759"/>
<keyword evidence="4 11" id="KW-0732">Signal</keyword>
<feature type="chain" id="PRO_5026692184" description="trypsin" evidence="11">
    <location>
        <begin position="16"/>
        <end position="263"/>
    </location>
</feature>
<dbReference type="InterPro" id="IPR001254">
    <property type="entry name" value="Trypsin_dom"/>
</dbReference>
<dbReference type="EC" id="3.4.21.4" evidence="9"/>
<dbReference type="FunFam" id="2.40.10.10:FF:000047">
    <property type="entry name" value="Trypsin eta"/>
    <property type="match status" value="1"/>
</dbReference>
<dbReference type="PRINTS" id="PR00722">
    <property type="entry name" value="CHYMOTRYPSIN"/>
</dbReference>
<evidence type="ECO:0000256" key="8">
    <source>
        <dbReference type="ARBA" id="ARBA00036320"/>
    </source>
</evidence>
<dbReference type="AlphaFoldDB" id="A0A6J2KKS8"/>
<dbReference type="GO" id="GO:0016485">
    <property type="term" value="P:protein processing"/>
    <property type="evidence" value="ECO:0007669"/>
    <property type="project" value="UniProtKB-ARBA"/>
</dbReference>
<dbReference type="Proteomes" id="UP000504629">
    <property type="component" value="Unplaced"/>
</dbReference>
<evidence type="ECO:0000313" key="14">
    <source>
        <dbReference type="RefSeq" id="XP_028042158.1"/>
    </source>
</evidence>
<protein>
    <recommendedName>
        <fullName evidence="9">trypsin</fullName>
        <ecNumber evidence="9">3.4.21.4</ecNumber>
    </recommendedName>
</protein>
<dbReference type="PROSITE" id="PS00135">
    <property type="entry name" value="TRYPSIN_SER"/>
    <property type="match status" value="1"/>
</dbReference>
<dbReference type="InterPro" id="IPR018114">
    <property type="entry name" value="TRYPSIN_HIS"/>
</dbReference>
<reference evidence="14" key="1">
    <citation type="submission" date="2025-08" db="UniProtKB">
        <authorList>
            <consortium name="RefSeq"/>
        </authorList>
    </citation>
    <scope>IDENTIFICATION</scope>
    <source>
        <tissue evidence="14">Silk gland</tissue>
    </source>
</reference>
<feature type="signal peptide" evidence="11">
    <location>
        <begin position="1"/>
        <end position="15"/>
    </location>
</feature>
<keyword evidence="5 10" id="KW-0378">Hydrolase</keyword>
<dbReference type="SUPFAM" id="SSF50494">
    <property type="entry name" value="Trypsin-like serine proteases"/>
    <property type="match status" value="1"/>
</dbReference>
<evidence type="ECO:0000256" key="9">
    <source>
        <dbReference type="ARBA" id="ARBA00038868"/>
    </source>
</evidence>
<evidence type="ECO:0000256" key="11">
    <source>
        <dbReference type="SAM" id="SignalP"/>
    </source>
</evidence>
<dbReference type="SMART" id="SM00020">
    <property type="entry name" value="Tryp_SPc"/>
    <property type="match status" value="1"/>
</dbReference>
<keyword evidence="2" id="KW-0964">Secreted</keyword>
<sequence>MRTIILLALIGAAVAVPRSVTRIVGGSPTTVETYPYMANMQFLWWGIFWGLGCGGSLVTRNTVVSASHCFIGDRPSQWRVLLGTSLASSGGTTHAVREIVLHPQYIHRTLDNDIAIIRLSNPAVYSSSIQPVRIAGANYNVPDGAVVTAIGWGALSHGGPSPQQLQHVDVNIINHQLCVERYAFLKTRPGFENWPDITENMLCAGILNVGGKDACQGDSGGPLAHQGDILVGVTSWGYRCADPFYPGVNARVSRFTDWIATNA</sequence>
<dbReference type="InterPro" id="IPR033116">
    <property type="entry name" value="TRYPSIN_SER"/>
</dbReference>
<dbReference type="Pfam" id="PF00089">
    <property type="entry name" value="Trypsin"/>
    <property type="match status" value="1"/>
</dbReference>
<evidence type="ECO:0000256" key="1">
    <source>
        <dbReference type="ARBA" id="ARBA00004613"/>
    </source>
</evidence>
<evidence type="ECO:0000256" key="6">
    <source>
        <dbReference type="ARBA" id="ARBA00022825"/>
    </source>
</evidence>
<dbReference type="PANTHER" id="PTHR24252:SF7">
    <property type="entry name" value="HYALIN"/>
    <property type="match status" value="1"/>
</dbReference>
<comment type="subcellular location">
    <subcellularLocation>
        <location evidence="1">Secreted</location>
    </subcellularLocation>
</comment>
<feature type="domain" description="Peptidase S1" evidence="12">
    <location>
        <begin position="23"/>
        <end position="263"/>
    </location>
</feature>
<dbReference type="GO" id="GO:0004252">
    <property type="term" value="F:serine-type endopeptidase activity"/>
    <property type="evidence" value="ECO:0007669"/>
    <property type="project" value="UniProtKB-EC"/>
</dbReference>
<evidence type="ECO:0000313" key="13">
    <source>
        <dbReference type="Proteomes" id="UP000504629"/>
    </source>
</evidence>
<dbReference type="PANTHER" id="PTHR24252">
    <property type="entry name" value="ACROSIN-RELATED"/>
    <property type="match status" value="1"/>
</dbReference>
<evidence type="ECO:0000256" key="3">
    <source>
        <dbReference type="ARBA" id="ARBA00022670"/>
    </source>
</evidence>
<comment type="catalytic activity">
    <reaction evidence="8">
        <text>Preferential cleavage: Arg-|-Xaa, Lys-|-Xaa.</text>
        <dbReference type="EC" id="3.4.21.4"/>
    </reaction>
</comment>
<dbReference type="RefSeq" id="XP_028042158.1">
    <property type="nucleotide sequence ID" value="XM_028186357.1"/>
</dbReference>
<dbReference type="CDD" id="cd00190">
    <property type="entry name" value="Tryp_SPc"/>
    <property type="match status" value="1"/>
</dbReference>
<evidence type="ECO:0000256" key="4">
    <source>
        <dbReference type="ARBA" id="ARBA00022729"/>
    </source>
</evidence>
<dbReference type="GO" id="GO:0005576">
    <property type="term" value="C:extracellular region"/>
    <property type="evidence" value="ECO:0007669"/>
    <property type="project" value="UniProtKB-SubCell"/>
</dbReference>
<evidence type="ECO:0000256" key="10">
    <source>
        <dbReference type="RuleBase" id="RU363034"/>
    </source>
</evidence>
<evidence type="ECO:0000256" key="5">
    <source>
        <dbReference type="ARBA" id="ARBA00022801"/>
    </source>
</evidence>
<dbReference type="PROSITE" id="PS50240">
    <property type="entry name" value="TRYPSIN_DOM"/>
    <property type="match status" value="1"/>
</dbReference>
<dbReference type="InterPro" id="IPR009003">
    <property type="entry name" value="Peptidase_S1_PA"/>
</dbReference>
<dbReference type="KEGG" id="bman:114251911"/>
<organism evidence="13 14">
    <name type="scientific">Bombyx mandarina</name>
    <name type="common">Wild silk moth</name>
    <name type="synonym">Wild silkworm</name>
    <dbReference type="NCBI Taxonomy" id="7092"/>
    <lineage>
        <taxon>Eukaryota</taxon>
        <taxon>Metazoa</taxon>
        <taxon>Ecdysozoa</taxon>
        <taxon>Arthropoda</taxon>
        <taxon>Hexapoda</taxon>
        <taxon>Insecta</taxon>
        <taxon>Pterygota</taxon>
        <taxon>Neoptera</taxon>
        <taxon>Endopterygota</taxon>
        <taxon>Lepidoptera</taxon>
        <taxon>Glossata</taxon>
        <taxon>Ditrysia</taxon>
        <taxon>Bombycoidea</taxon>
        <taxon>Bombycidae</taxon>
        <taxon>Bombycinae</taxon>
        <taxon>Bombyx</taxon>
    </lineage>
</organism>
<proteinExistence type="predicted"/>
<evidence type="ECO:0000256" key="7">
    <source>
        <dbReference type="ARBA" id="ARBA00023157"/>
    </source>
</evidence>
<dbReference type="Gene3D" id="2.40.10.10">
    <property type="entry name" value="Trypsin-like serine proteases"/>
    <property type="match status" value="1"/>
</dbReference>
<keyword evidence="3 10" id="KW-0645">Protease</keyword>
<dbReference type="InterPro" id="IPR001314">
    <property type="entry name" value="Peptidase_S1A"/>
</dbReference>
<evidence type="ECO:0000256" key="2">
    <source>
        <dbReference type="ARBA" id="ARBA00022525"/>
    </source>
</evidence>
<keyword evidence="7" id="KW-1015">Disulfide bond</keyword>
<dbReference type="InterPro" id="IPR043504">
    <property type="entry name" value="Peptidase_S1_PA_chymotrypsin"/>
</dbReference>
<evidence type="ECO:0000259" key="12">
    <source>
        <dbReference type="PROSITE" id="PS50240"/>
    </source>
</evidence>
<name>A0A6J2KKS8_BOMMA</name>
<keyword evidence="6 10" id="KW-0720">Serine protease</keyword>
<gene>
    <name evidence="14" type="primary">LOC114251911</name>
</gene>